<dbReference type="Gene3D" id="2.40.160.120">
    <property type="match status" value="1"/>
</dbReference>
<dbReference type="EMBL" id="MVGC01000409">
    <property type="protein sequence ID" value="RJE19406.1"/>
    <property type="molecule type" value="Genomic_DNA"/>
</dbReference>
<comment type="similarity">
    <text evidence="1">Belongs to the OSBP family.</text>
</comment>
<dbReference type="PANTHER" id="PTHR10972:SF102">
    <property type="entry name" value="OXYSTEROL-BINDING PROTEIN"/>
    <property type="match status" value="1"/>
</dbReference>
<evidence type="ECO:0000313" key="4">
    <source>
        <dbReference type="Proteomes" id="UP000266188"/>
    </source>
</evidence>
<dbReference type="OrthoDB" id="14833at2759"/>
<dbReference type="STRING" id="2070753.A0A3A2Z911"/>
<dbReference type="InterPro" id="IPR037239">
    <property type="entry name" value="OSBP_sf"/>
</dbReference>
<dbReference type="Gene3D" id="3.30.70.3490">
    <property type="match status" value="1"/>
</dbReference>
<dbReference type="SUPFAM" id="SSF144000">
    <property type="entry name" value="Oxysterol-binding protein-like"/>
    <property type="match status" value="1"/>
</dbReference>
<dbReference type="InterPro" id="IPR000648">
    <property type="entry name" value="Oxysterol-bd"/>
</dbReference>
<accession>A0A3A2Z911</accession>
<evidence type="ECO:0000256" key="1">
    <source>
        <dbReference type="ARBA" id="ARBA00008842"/>
    </source>
</evidence>
<dbReference type="GO" id="GO:0005829">
    <property type="term" value="C:cytosol"/>
    <property type="evidence" value="ECO:0007669"/>
    <property type="project" value="TreeGrafter"/>
</dbReference>
<evidence type="ECO:0000256" key="2">
    <source>
        <dbReference type="SAM" id="MobiDB-lite"/>
    </source>
</evidence>
<gene>
    <name evidence="3" type="ORF">PHISCL_08246</name>
</gene>
<dbReference type="GO" id="GO:0032934">
    <property type="term" value="F:sterol binding"/>
    <property type="evidence" value="ECO:0007669"/>
    <property type="project" value="TreeGrafter"/>
</dbReference>
<dbReference type="GO" id="GO:0032541">
    <property type="term" value="C:cortical endoplasmic reticulum"/>
    <property type="evidence" value="ECO:0007669"/>
    <property type="project" value="TreeGrafter"/>
</dbReference>
<proteinExistence type="inferred from homology"/>
<sequence>MYARGILFGKMRYELGDHSYVRCPENNLVADIEFKTKGYFSGTYNAIGGTIKNEKTGEVHYELSGLWNGEMYLKNAHTHEKKILFNAAHAKHSPPQTRPLEEQSERESQKLWHSTVKAIIARDHDAATDEKTKIEDRQRDEAAKRADEGVEWHPRLFRTVHGGPGGRDEGLEDLDWIINANV</sequence>
<protein>
    <submittedName>
        <fullName evidence="3">Oxysterol binding protein</fullName>
    </submittedName>
</protein>
<dbReference type="AlphaFoldDB" id="A0A3A2Z911"/>
<reference evidence="4" key="1">
    <citation type="submission" date="2017-02" db="EMBL/GenBank/DDBJ databases">
        <authorList>
            <person name="Tafer H."/>
            <person name="Lopandic K."/>
        </authorList>
    </citation>
    <scope>NUCLEOTIDE SEQUENCE [LARGE SCALE GENOMIC DNA]</scope>
    <source>
        <strain evidence="4">CBS 366.77</strain>
    </source>
</reference>
<organism evidence="3 4">
    <name type="scientific">Aspergillus sclerotialis</name>
    <dbReference type="NCBI Taxonomy" id="2070753"/>
    <lineage>
        <taxon>Eukaryota</taxon>
        <taxon>Fungi</taxon>
        <taxon>Dikarya</taxon>
        <taxon>Ascomycota</taxon>
        <taxon>Pezizomycotina</taxon>
        <taxon>Eurotiomycetes</taxon>
        <taxon>Eurotiomycetidae</taxon>
        <taxon>Eurotiales</taxon>
        <taxon>Aspergillaceae</taxon>
        <taxon>Aspergillus</taxon>
        <taxon>Aspergillus subgen. Polypaecilum</taxon>
    </lineage>
</organism>
<comment type="caution">
    <text evidence="3">The sequence shown here is derived from an EMBL/GenBank/DDBJ whole genome shotgun (WGS) entry which is preliminary data.</text>
</comment>
<evidence type="ECO:0000313" key="3">
    <source>
        <dbReference type="EMBL" id="RJE19406.1"/>
    </source>
</evidence>
<name>A0A3A2Z911_9EURO</name>
<dbReference type="GO" id="GO:0016020">
    <property type="term" value="C:membrane"/>
    <property type="evidence" value="ECO:0007669"/>
    <property type="project" value="TreeGrafter"/>
</dbReference>
<dbReference type="Pfam" id="PF01237">
    <property type="entry name" value="Oxysterol_BP"/>
    <property type="match status" value="1"/>
</dbReference>
<feature type="region of interest" description="Disordered" evidence="2">
    <location>
        <begin position="125"/>
        <end position="147"/>
    </location>
</feature>
<dbReference type="Proteomes" id="UP000266188">
    <property type="component" value="Unassembled WGS sequence"/>
</dbReference>
<dbReference type="PANTHER" id="PTHR10972">
    <property type="entry name" value="OXYSTEROL-BINDING PROTEIN-RELATED"/>
    <property type="match status" value="1"/>
</dbReference>
<keyword evidence="4" id="KW-1185">Reference proteome</keyword>